<proteinExistence type="inferred from homology"/>
<keyword evidence="2 9" id="KW-1003">Cell membrane</keyword>
<comment type="pathway">
    <text evidence="9">Protein modification; lipoprotein biosynthesis (signal peptide cleavage).</text>
</comment>
<evidence type="ECO:0000256" key="10">
    <source>
        <dbReference type="RuleBase" id="RU000594"/>
    </source>
</evidence>
<dbReference type="PRINTS" id="PR00781">
    <property type="entry name" value="LIPOSIGPTASE"/>
</dbReference>
<keyword evidence="5 9" id="KW-0064">Aspartyl protease</keyword>
<dbReference type="RefSeq" id="WP_217807090.1">
    <property type="nucleotide sequence ID" value="NZ_FWXD01000021.1"/>
</dbReference>
<sequence>MPKRFLAWLGLALAVIVLDQASKHAIEAALHLGEAHSIIPGLFNLTLAYNPGAAFSFLANAGGWQKHFFTVLALGVSVFLVLQLKKHPEQTRSSLAFSLILGGALGNVIDRVLLGHVIDFIQVYYGRWYYPAFNIADSAICVGAALMVWESFASRKKDAA</sequence>
<evidence type="ECO:0000256" key="2">
    <source>
        <dbReference type="ARBA" id="ARBA00022475"/>
    </source>
</evidence>
<protein>
    <recommendedName>
        <fullName evidence="9">Lipoprotein signal peptidase</fullName>
        <ecNumber evidence="9">3.4.23.36</ecNumber>
    </recommendedName>
    <alternativeName>
        <fullName evidence="9">Prolipoprotein signal peptidase</fullName>
    </alternativeName>
    <alternativeName>
        <fullName evidence="9">Signal peptidase II</fullName>
        <shortName evidence="9">SPase II</shortName>
    </alternativeName>
</protein>
<feature type="transmembrane region" description="Helical" evidence="9">
    <location>
        <begin position="67"/>
        <end position="84"/>
    </location>
</feature>
<feature type="transmembrane region" description="Helical" evidence="9">
    <location>
        <begin position="128"/>
        <end position="149"/>
    </location>
</feature>
<organism evidence="12 13">
    <name type="scientific">Andreprevotia lacus DSM 23236</name>
    <dbReference type="NCBI Taxonomy" id="1121001"/>
    <lineage>
        <taxon>Bacteria</taxon>
        <taxon>Pseudomonadati</taxon>
        <taxon>Pseudomonadota</taxon>
        <taxon>Betaproteobacteria</taxon>
        <taxon>Neisseriales</taxon>
        <taxon>Chitinibacteraceae</taxon>
        <taxon>Andreprevotia</taxon>
    </lineage>
</organism>
<feature type="transmembrane region" description="Helical" evidence="9">
    <location>
        <begin position="96"/>
        <end position="116"/>
    </location>
</feature>
<keyword evidence="6 9" id="KW-0378">Hydrolase</keyword>
<keyword evidence="7 9" id="KW-1133">Transmembrane helix</keyword>
<keyword evidence="8 9" id="KW-0472">Membrane</keyword>
<name>A0A1W1XXE6_9NEIS</name>
<evidence type="ECO:0000313" key="13">
    <source>
        <dbReference type="Proteomes" id="UP000192761"/>
    </source>
</evidence>
<feature type="active site" evidence="9">
    <location>
        <position position="137"/>
    </location>
</feature>
<feature type="active site" evidence="9">
    <location>
        <position position="119"/>
    </location>
</feature>
<evidence type="ECO:0000256" key="3">
    <source>
        <dbReference type="ARBA" id="ARBA00022670"/>
    </source>
</evidence>
<evidence type="ECO:0000256" key="4">
    <source>
        <dbReference type="ARBA" id="ARBA00022692"/>
    </source>
</evidence>
<comment type="caution">
    <text evidence="9">Lacks conserved residue(s) required for the propagation of feature annotation.</text>
</comment>
<dbReference type="PANTHER" id="PTHR33695:SF1">
    <property type="entry name" value="LIPOPROTEIN SIGNAL PEPTIDASE"/>
    <property type="match status" value="1"/>
</dbReference>
<keyword evidence="13" id="KW-1185">Reference proteome</keyword>
<dbReference type="Pfam" id="PF01252">
    <property type="entry name" value="Peptidase_A8"/>
    <property type="match status" value="1"/>
</dbReference>
<dbReference type="GO" id="GO:0005886">
    <property type="term" value="C:plasma membrane"/>
    <property type="evidence" value="ECO:0007669"/>
    <property type="project" value="UniProtKB-SubCell"/>
</dbReference>
<comment type="catalytic activity">
    <reaction evidence="9 10">
        <text>Release of signal peptides from bacterial membrane prolipoproteins. Hydrolyzes -Xaa-Yaa-Zaa-|-(S,diacylglyceryl)Cys-, in which Xaa is hydrophobic (preferably Leu), and Yaa (Ala or Ser) and Zaa (Gly or Ala) have small, neutral side chains.</text>
        <dbReference type="EC" id="3.4.23.36"/>
    </reaction>
</comment>
<evidence type="ECO:0000256" key="1">
    <source>
        <dbReference type="ARBA" id="ARBA00006139"/>
    </source>
</evidence>
<dbReference type="STRING" id="1121001.SAMN02745857_03150"/>
<accession>A0A1W1XXE6</accession>
<dbReference type="Proteomes" id="UP000192761">
    <property type="component" value="Unassembled WGS sequence"/>
</dbReference>
<dbReference type="EMBL" id="FWXD01000021">
    <property type="protein sequence ID" value="SMC28188.1"/>
    <property type="molecule type" value="Genomic_DNA"/>
</dbReference>
<reference evidence="12 13" key="1">
    <citation type="submission" date="2017-04" db="EMBL/GenBank/DDBJ databases">
        <authorList>
            <person name="Afonso C.L."/>
            <person name="Miller P.J."/>
            <person name="Scott M.A."/>
            <person name="Spackman E."/>
            <person name="Goraichik I."/>
            <person name="Dimitrov K.M."/>
            <person name="Suarez D.L."/>
            <person name="Swayne D.E."/>
        </authorList>
    </citation>
    <scope>NUCLEOTIDE SEQUENCE [LARGE SCALE GENOMIC DNA]</scope>
    <source>
        <strain evidence="12 13">DSM 23236</strain>
    </source>
</reference>
<evidence type="ECO:0000256" key="7">
    <source>
        <dbReference type="ARBA" id="ARBA00022989"/>
    </source>
</evidence>
<evidence type="ECO:0000256" key="8">
    <source>
        <dbReference type="ARBA" id="ARBA00023136"/>
    </source>
</evidence>
<gene>
    <name evidence="9" type="primary">lspA</name>
    <name evidence="12" type="ORF">SAMN02745857_03150</name>
</gene>
<dbReference type="PROSITE" id="PS00855">
    <property type="entry name" value="SPASE_II"/>
    <property type="match status" value="1"/>
</dbReference>
<dbReference type="NCBIfam" id="TIGR00077">
    <property type="entry name" value="lspA"/>
    <property type="match status" value="1"/>
</dbReference>
<keyword evidence="3 9" id="KW-0645">Protease</keyword>
<dbReference type="AlphaFoldDB" id="A0A1W1XXE6"/>
<evidence type="ECO:0000256" key="9">
    <source>
        <dbReference type="HAMAP-Rule" id="MF_00161"/>
    </source>
</evidence>
<dbReference type="UniPathway" id="UPA00665"/>
<evidence type="ECO:0000256" key="11">
    <source>
        <dbReference type="RuleBase" id="RU004181"/>
    </source>
</evidence>
<comment type="function">
    <text evidence="9 10">This protein specifically catalyzes the removal of signal peptides from prolipoproteins.</text>
</comment>
<comment type="subcellular location">
    <subcellularLocation>
        <location evidence="9">Cell membrane</location>
        <topology evidence="9">Multi-pass membrane protein</topology>
    </subcellularLocation>
</comment>
<keyword evidence="4 9" id="KW-0812">Transmembrane</keyword>
<dbReference type="EC" id="3.4.23.36" evidence="9"/>
<evidence type="ECO:0000256" key="6">
    <source>
        <dbReference type="ARBA" id="ARBA00022801"/>
    </source>
</evidence>
<dbReference type="HAMAP" id="MF_00161">
    <property type="entry name" value="LspA"/>
    <property type="match status" value="1"/>
</dbReference>
<evidence type="ECO:0000256" key="5">
    <source>
        <dbReference type="ARBA" id="ARBA00022750"/>
    </source>
</evidence>
<evidence type="ECO:0000313" key="12">
    <source>
        <dbReference type="EMBL" id="SMC28188.1"/>
    </source>
</evidence>
<comment type="similarity">
    <text evidence="1 9 11">Belongs to the peptidase A8 family.</text>
</comment>
<dbReference type="PANTHER" id="PTHR33695">
    <property type="entry name" value="LIPOPROTEIN SIGNAL PEPTIDASE"/>
    <property type="match status" value="1"/>
</dbReference>
<dbReference type="GO" id="GO:0004190">
    <property type="term" value="F:aspartic-type endopeptidase activity"/>
    <property type="evidence" value="ECO:0007669"/>
    <property type="project" value="UniProtKB-UniRule"/>
</dbReference>
<dbReference type="GO" id="GO:0006508">
    <property type="term" value="P:proteolysis"/>
    <property type="evidence" value="ECO:0007669"/>
    <property type="project" value="UniProtKB-KW"/>
</dbReference>
<dbReference type="InterPro" id="IPR001872">
    <property type="entry name" value="Peptidase_A8"/>
</dbReference>